<dbReference type="RefSeq" id="WP_319930854.1">
    <property type="nucleotide sequence ID" value="NZ_VCDN01000057.1"/>
</dbReference>
<sequence>MKFYVVGMEWKLYLALDGGFMLVILEVFEAGILTSLILYWLNGHFKISETIIKNLKHRKVNSTPYYPD</sequence>
<dbReference type="EMBL" id="VCDN01000057">
    <property type="protein sequence ID" value="MDX7988451.1"/>
    <property type="molecule type" value="Genomic_DNA"/>
</dbReference>
<accession>A0ABU4SCK3</accession>
<organism evidence="2 3">
    <name type="scientific">Xenorhabdus santafensis</name>
    <dbReference type="NCBI Taxonomy" id="2582833"/>
    <lineage>
        <taxon>Bacteria</taxon>
        <taxon>Pseudomonadati</taxon>
        <taxon>Pseudomonadota</taxon>
        <taxon>Gammaproteobacteria</taxon>
        <taxon>Enterobacterales</taxon>
        <taxon>Morganellaceae</taxon>
        <taxon>Xenorhabdus</taxon>
    </lineage>
</organism>
<feature type="transmembrane region" description="Helical" evidence="1">
    <location>
        <begin position="20"/>
        <end position="41"/>
    </location>
</feature>
<gene>
    <name evidence="2" type="ORF">FE392_14110</name>
</gene>
<reference evidence="3" key="1">
    <citation type="journal article" date="2024" name="Toxins">
        <title>Genome Sequence Analysis of Native Xenorhabdus Strains Isolated from Entomopathogenic Nematodes in Argentina.</title>
        <authorList>
            <person name="Palma L."/>
            <person name="Frizzo L."/>
            <person name="Kaiser S."/>
            <person name="Berry C."/>
            <person name="Caballero P."/>
            <person name="Bode H.B."/>
            <person name="Del Valle E.E."/>
        </authorList>
    </citation>
    <scope>NUCLEOTIDE SEQUENCE [LARGE SCALE GENOMIC DNA]</scope>
    <source>
        <strain evidence="3">12</strain>
    </source>
</reference>
<name>A0ABU4SCK3_9GAMM</name>
<comment type="caution">
    <text evidence="2">The sequence shown here is derived from an EMBL/GenBank/DDBJ whole genome shotgun (WGS) entry which is preliminary data.</text>
</comment>
<evidence type="ECO:0000313" key="3">
    <source>
        <dbReference type="Proteomes" id="UP001271890"/>
    </source>
</evidence>
<keyword evidence="1" id="KW-0472">Membrane</keyword>
<evidence type="ECO:0000256" key="1">
    <source>
        <dbReference type="SAM" id="Phobius"/>
    </source>
</evidence>
<evidence type="ECO:0000313" key="2">
    <source>
        <dbReference type="EMBL" id="MDX7988451.1"/>
    </source>
</evidence>
<protein>
    <submittedName>
        <fullName evidence="2">Uncharacterized protein</fullName>
    </submittedName>
</protein>
<proteinExistence type="predicted"/>
<dbReference type="Proteomes" id="UP001271890">
    <property type="component" value="Unassembled WGS sequence"/>
</dbReference>
<keyword evidence="3" id="KW-1185">Reference proteome</keyword>
<keyword evidence="1" id="KW-0812">Transmembrane</keyword>
<keyword evidence="1" id="KW-1133">Transmembrane helix</keyword>